<evidence type="ECO:0000313" key="4">
    <source>
        <dbReference type="Proteomes" id="UP000471293"/>
    </source>
</evidence>
<dbReference type="AlphaFoldDB" id="A0A6N9U4D7"/>
<dbReference type="GO" id="GO:0042602">
    <property type="term" value="F:riboflavin reductase (NADPH) activity"/>
    <property type="evidence" value="ECO:0007669"/>
    <property type="project" value="TreeGrafter"/>
</dbReference>
<dbReference type="InterPro" id="IPR002563">
    <property type="entry name" value="Flavin_Rdtase-like_dom"/>
</dbReference>
<dbReference type="Pfam" id="PF01613">
    <property type="entry name" value="Flavin_Reduct"/>
    <property type="match status" value="1"/>
</dbReference>
<name>A0A6N9U4D7_STRHA</name>
<keyword evidence="1" id="KW-0560">Oxidoreductase</keyword>
<dbReference type="PANTHER" id="PTHR30466:SF1">
    <property type="entry name" value="FMN REDUCTASE (NADH) RUTF"/>
    <property type="match status" value="1"/>
</dbReference>
<comment type="caution">
    <text evidence="3">The sequence shown here is derived from an EMBL/GenBank/DDBJ whole genome shotgun (WGS) entry which is preliminary data.</text>
</comment>
<evidence type="ECO:0000256" key="1">
    <source>
        <dbReference type="ARBA" id="ARBA00023002"/>
    </source>
</evidence>
<feature type="domain" description="Flavin reductase like" evidence="2">
    <location>
        <begin position="23"/>
        <end position="171"/>
    </location>
</feature>
<dbReference type="Proteomes" id="UP000471293">
    <property type="component" value="Unassembled WGS sequence"/>
</dbReference>
<proteinExistence type="predicted"/>
<dbReference type="RefSeq" id="WP_164347510.1">
    <property type="nucleotide sequence ID" value="NZ_JAAGLQ010000518.1"/>
</dbReference>
<accession>A0A6N9U4D7</accession>
<evidence type="ECO:0000313" key="3">
    <source>
        <dbReference type="EMBL" id="NEA18498.1"/>
    </source>
</evidence>
<dbReference type="PANTHER" id="PTHR30466">
    <property type="entry name" value="FLAVIN REDUCTASE"/>
    <property type="match status" value="1"/>
</dbReference>
<dbReference type="SMART" id="SM00903">
    <property type="entry name" value="Flavin_Reduct"/>
    <property type="match status" value="1"/>
</dbReference>
<dbReference type="EMBL" id="JAAGLQ010000518">
    <property type="protein sequence ID" value="NEA18498.1"/>
    <property type="molecule type" value="Genomic_DNA"/>
</dbReference>
<reference evidence="3 4" key="1">
    <citation type="submission" date="2020-01" db="EMBL/GenBank/DDBJ databases">
        <title>Insect and environment-associated Actinomycetes.</title>
        <authorList>
            <person name="Currrie C."/>
            <person name="Chevrette M."/>
            <person name="Carlson C."/>
            <person name="Stubbendieck R."/>
            <person name="Wendt-Pienkowski E."/>
        </authorList>
    </citation>
    <scope>NUCLEOTIDE SEQUENCE [LARGE SCALE GENOMIC DNA]</scope>
    <source>
        <strain evidence="3 4">SID11342</strain>
    </source>
</reference>
<dbReference type="SUPFAM" id="SSF50475">
    <property type="entry name" value="FMN-binding split barrel"/>
    <property type="match status" value="1"/>
</dbReference>
<dbReference type="InterPro" id="IPR050268">
    <property type="entry name" value="NADH-dep_flavin_reductase"/>
</dbReference>
<dbReference type="GO" id="GO:0010181">
    <property type="term" value="F:FMN binding"/>
    <property type="evidence" value="ECO:0007669"/>
    <property type="project" value="InterPro"/>
</dbReference>
<evidence type="ECO:0000259" key="2">
    <source>
        <dbReference type="SMART" id="SM00903"/>
    </source>
</evidence>
<dbReference type="Gene3D" id="2.30.110.10">
    <property type="entry name" value="Electron Transport, Fmn-binding Protein, Chain A"/>
    <property type="match status" value="1"/>
</dbReference>
<gene>
    <name evidence="3" type="ORF">G3I29_23925</name>
</gene>
<protein>
    <submittedName>
        <fullName evidence="3">Flavin reductase family protein</fullName>
    </submittedName>
</protein>
<dbReference type="InterPro" id="IPR012349">
    <property type="entry name" value="Split_barrel_FMN-bd"/>
</dbReference>
<sequence length="191" mass="19872">MPNPVTGTIARAPVDQAEFRSLMTTHPAGVTVVTTTAPDGEPWGMTCSSMCSVALRPPTLLVCLRAESPTLAALLQVSAFAVNLLHDRAEGAATLFASGAPDRFEKVAWVREPESGLPHLVEDAHTVADCRVSETLSVGDHVVVFGEVLQVKVRADRPSSPLLYGMRRYGSLKTSPPGSGGTGPAAGGAAV</sequence>
<organism evidence="3 4">
    <name type="scientific">Streptomyces halstedii</name>
    <dbReference type="NCBI Taxonomy" id="1944"/>
    <lineage>
        <taxon>Bacteria</taxon>
        <taxon>Bacillati</taxon>
        <taxon>Actinomycetota</taxon>
        <taxon>Actinomycetes</taxon>
        <taxon>Kitasatosporales</taxon>
        <taxon>Streptomycetaceae</taxon>
        <taxon>Streptomyces</taxon>
    </lineage>
</organism>